<dbReference type="AlphaFoldDB" id="A0A9D3MYS7"/>
<comment type="caution">
    <text evidence="1">The sequence shown here is derived from an EMBL/GenBank/DDBJ whole genome shotgun (WGS) entry which is preliminary data.</text>
</comment>
<evidence type="ECO:0000313" key="2">
    <source>
        <dbReference type="Proteomes" id="UP001044222"/>
    </source>
</evidence>
<evidence type="ECO:0000313" key="1">
    <source>
        <dbReference type="EMBL" id="KAG5855518.1"/>
    </source>
</evidence>
<proteinExistence type="predicted"/>
<keyword evidence="2" id="KW-1185">Reference proteome</keyword>
<gene>
    <name evidence="1" type="ORF">ANANG_G00049880</name>
</gene>
<protein>
    <submittedName>
        <fullName evidence="1">Uncharacterized protein</fullName>
    </submittedName>
</protein>
<accession>A0A9D3MYS7</accession>
<name>A0A9D3MYS7_ANGAN</name>
<dbReference type="Proteomes" id="UP001044222">
    <property type="component" value="Unassembled WGS sequence"/>
</dbReference>
<reference evidence="1" key="1">
    <citation type="submission" date="2021-01" db="EMBL/GenBank/DDBJ databases">
        <title>A chromosome-scale assembly of European eel, Anguilla anguilla.</title>
        <authorList>
            <person name="Henkel C."/>
            <person name="Jong-Raadsen S.A."/>
            <person name="Dufour S."/>
            <person name="Weltzien F.-A."/>
            <person name="Palstra A.P."/>
            <person name="Pelster B."/>
            <person name="Spaink H.P."/>
            <person name="Van Den Thillart G.E."/>
            <person name="Jansen H."/>
            <person name="Zahm M."/>
            <person name="Klopp C."/>
            <person name="Cedric C."/>
            <person name="Louis A."/>
            <person name="Berthelot C."/>
            <person name="Parey E."/>
            <person name="Roest Crollius H."/>
            <person name="Montfort J."/>
            <person name="Robinson-Rechavi M."/>
            <person name="Bucao C."/>
            <person name="Bouchez O."/>
            <person name="Gislard M."/>
            <person name="Lluch J."/>
            <person name="Milhes M."/>
            <person name="Lampietro C."/>
            <person name="Lopez Roques C."/>
            <person name="Donnadieu C."/>
            <person name="Braasch I."/>
            <person name="Desvignes T."/>
            <person name="Postlethwait J."/>
            <person name="Bobe J."/>
            <person name="Guiguen Y."/>
            <person name="Dirks R."/>
        </authorList>
    </citation>
    <scope>NUCLEOTIDE SEQUENCE</scope>
    <source>
        <strain evidence="1">Tag_6206</strain>
        <tissue evidence="1">Liver</tissue>
    </source>
</reference>
<organism evidence="1 2">
    <name type="scientific">Anguilla anguilla</name>
    <name type="common">European freshwater eel</name>
    <name type="synonym">Muraena anguilla</name>
    <dbReference type="NCBI Taxonomy" id="7936"/>
    <lineage>
        <taxon>Eukaryota</taxon>
        <taxon>Metazoa</taxon>
        <taxon>Chordata</taxon>
        <taxon>Craniata</taxon>
        <taxon>Vertebrata</taxon>
        <taxon>Euteleostomi</taxon>
        <taxon>Actinopterygii</taxon>
        <taxon>Neopterygii</taxon>
        <taxon>Teleostei</taxon>
        <taxon>Anguilliformes</taxon>
        <taxon>Anguillidae</taxon>
        <taxon>Anguilla</taxon>
    </lineage>
</organism>
<sequence>MQLHPHACSRPIEGLGRPELTAPFPRPASFAGASVYSAVQQQDYSSGVWLRRRDKLEHRLCVVLLSLEFSRRANRRGGFRRGKRIDSLP</sequence>
<dbReference type="EMBL" id="JAFIRN010000002">
    <property type="protein sequence ID" value="KAG5855518.1"/>
    <property type="molecule type" value="Genomic_DNA"/>
</dbReference>